<keyword evidence="3" id="KW-1185">Reference proteome</keyword>
<accession>A0A2M9FYZ7</accession>
<evidence type="ECO:0000259" key="1">
    <source>
        <dbReference type="Pfam" id="PF12973"/>
    </source>
</evidence>
<organism evidence="2 3">
    <name type="scientific">Minwuia thermotolerans</name>
    <dbReference type="NCBI Taxonomy" id="2056226"/>
    <lineage>
        <taxon>Bacteria</taxon>
        <taxon>Pseudomonadati</taxon>
        <taxon>Pseudomonadota</taxon>
        <taxon>Alphaproteobacteria</taxon>
        <taxon>Minwuiales</taxon>
        <taxon>Minwuiaceae</taxon>
        <taxon>Minwuia</taxon>
    </lineage>
</organism>
<dbReference type="InterPro" id="IPR011051">
    <property type="entry name" value="RmlC_Cupin_sf"/>
</dbReference>
<protein>
    <submittedName>
        <fullName evidence="2">Cupin</fullName>
    </submittedName>
</protein>
<gene>
    <name evidence="2" type="ORF">CVT23_15130</name>
</gene>
<dbReference type="EMBL" id="PHIG01000039">
    <property type="protein sequence ID" value="PJK28674.1"/>
    <property type="molecule type" value="Genomic_DNA"/>
</dbReference>
<name>A0A2M9FYZ7_9PROT</name>
<dbReference type="InterPro" id="IPR014710">
    <property type="entry name" value="RmlC-like_jellyroll"/>
</dbReference>
<dbReference type="InterPro" id="IPR025979">
    <property type="entry name" value="ChrR-like_cupin_dom"/>
</dbReference>
<dbReference type="OrthoDB" id="564955at2"/>
<evidence type="ECO:0000313" key="2">
    <source>
        <dbReference type="EMBL" id="PJK28674.1"/>
    </source>
</evidence>
<dbReference type="CDD" id="cd20302">
    <property type="entry name" value="cupin_DAD"/>
    <property type="match status" value="1"/>
</dbReference>
<dbReference type="SUPFAM" id="SSF51182">
    <property type="entry name" value="RmlC-like cupins"/>
    <property type="match status" value="1"/>
</dbReference>
<dbReference type="Pfam" id="PF12973">
    <property type="entry name" value="Cupin_7"/>
    <property type="match status" value="1"/>
</dbReference>
<dbReference type="Proteomes" id="UP000229498">
    <property type="component" value="Unassembled WGS sequence"/>
</dbReference>
<sequence>MNELTKLKIPLPPDAAPELVEDVDFDDPRQWMQSAEDVLTRPLFFNVLQGMWVNIVRAKGQGVVSRHRHPAPVTGYTLEGTWGYLEHDWVAKPGTFIYEPAGETHTLYCKGEAGHMTVLFHNFGPLIYIDENGQQTGYEDVFTRLEKYKAHCRQSGLGEDFVRRLIR</sequence>
<dbReference type="AlphaFoldDB" id="A0A2M9FYZ7"/>
<comment type="caution">
    <text evidence="2">The sequence shown here is derived from an EMBL/GenBank/DDBJ whole genome shotgun (WGS) entry which is preliminary data.</text>
</comment>
<dbReference type="RefSeq" id="WP_109792366.1">
    <property type="nucleotide sequence ID" value="NZ_PHIG01000039.1"/>
</dbReference>
<dbReference type="Gene3D" id="2.60.120.10">
    <property type="entry name" value="Jelly Rolls"/>
    <property type="match status" value="1"/>
</dbReference>
<proteinExistence type="predicted"/>
<reference evidence="2 3" key="1">
    <citation type="submission" date="2017-11" db="EMBL/GenBank/DDBJ databases">
        <title>Draft genome sequence of Rhizobiales bacterium SY3-13.</title>
        <authorList>
            <person name="Sun C."/>
        </authorList>
    </citation>
    <scope>NUCLEOTIDE SEQUENCE [LARGE SCALE GENOMIC DNA]</scope>
    <source>
        <strain evidence="2 3">SY3-13</strain>
    </source>
</reference>
<evidence type="ECO:0000313" key="3">
    <source>
        <dbReference type="Proteomes" id="UP000229498"/>
    </source>
</evidence>
<feature type="domain" description="ChrR-like cupin" evidence="1">
    <location>
        <begin position="29"/>
        <end position="125"/>
    </location>
</feature>